<dbReference type="PANTHER" id="PTHR33392">
    <property type="entry name" value="POLYISOPRENYL-TEICHOIC ACID--PEPTIDOGLYCAN TEICHOIC ACID TRANSFERASE TAGU"/>
    <property type="match status" value="1"/>
</dbReference>
<dbReference type="EMBL" id="MECQ01000001">
    <property type="protein sequence ID" value="ODV55747.1"/>
    <property type="molecule type" value="Genomic_DNA"/>
</dbReference>
<dbReference type="Pfam" id="PF03816">
    <property type="entry name" value="LytR_cpsA_psr"/>
    <property type="match status" value="1"/>
</dbReference>
<accession>A0A1E4R5L6</accession>
<dbReference type="RefSeq" id="WP_069480798.1">
    <property type="nucleotide sequence ID" value="NZ_JARTJZ010000005.1"/>
</dbReference>
<evidence type="ECO:0000256" key="12">
    <source>
        <dbReference type="SAM" id="Phobius"/>
    </source>
</evidence>
<sequence>MESSKTSRRWLKNSCFIFVLMIILGIIYWFYQYNSGLAMAEDDSKNEAEAEETFEPFQGADLQFGEINVLLIGSDTRGDEGRSDALMIGHYNQTTNQVKIVSIMRDTYVDIPDYGKNKINAAFAFGGPELVRKTIKQNFDIDVNYYAIVDFEGFPKIVDLLAPNGIDVDIPYEMSYGIGMTLFPGEQTLHGDQLLAYVRFRHDRLSDFGRVERQQEIMTKVKDQISFQSFMNLPKILGVAEAYIDTNVDKKTILAIGKGLMDGHSNGVNTLRIPVASSFENRHVNVGAVLDIDLEKNKSELEKFLSTEDDVQMSKLEGVSS</sequence>
<comment type="caution">
    <text evidence="14">The sequence shown here is derived from an EMBL/GenBank/DDBJ whole genome shotgun (WGS) entry which is preliminary data.</text>
</comment>
<keyword evidence="9" id="KW-0804">Transcription</keyword>
<dbReference type="PANTHER" id="PTHR33392:SF8">
    <property type="entry name" value="REGULATORY PROTEIN MSRR"/>
    <property type="match status" value="1"/>
</dbReference>
<keyword evidence="3" id="KW-1003">Cell membrane</keyword>
<dbReference type="GO" id="GO:0005886">
    <property type="term" value="C:plasma membrane"/>
    <property type="evidence" value="ECO:0007669"/>
    <property type="project" value="UniProtKB-SubCell"/>
</dbReference>
<evidence type="ECO:0000259" key="13">
    <source>
        <dbReference type="Pfam" id="PF03816"/>
    </source>
</evidence>
<dbReference type="InterPro" id="IPR004474">
    <property type="entry name" value="LytR_CpsA_psr"/>
</dbReference>
<dbReference type="InterPro" id="IPR050922">
    <property type="entry name" value="LytR/CpsA/Psr_CW_biosynth"/>
</dbReference>
<evidence type="ECO:0000256" key="11">
    <source>
        <dbReference type="ARBA" id="ARBA00040752"/>
    </source>
</evidence>
<keyword evidence="5" id="KW-0735">Signal-anchor</keyword>
<dbReference type="AlphaFoldDB" id="A0A1E4R5L6"/>
<dbReference type="OrthoDB" id="9782542at2"/>
<dbReference type="NCBIfam" id="TIGR00350">
    <property type="entry name" value="lytR_cpsA_psr"/>
    <property type="match status" value="1"/>
</dbReference>
<dbReference type="Proteomes" id="UP000094784">
    <property type="component" value="Unassembled WGS sequence"/>
</dbReference>
<keyword evidence="4 12" id="KW-0812">Transmembrane</keyword>
<evidence type="ECO:0000256" key="10">
    <source>
        <dbReference type="ARBA" id="ARBA00037178"/>
    </source>
</evidence>
<evidence type="ECO:0000256" key="4">
    <source>
        <dbReference type="ARBA" id="ARBA00022692"/>
    </source>
</evidence>
<evidence type="ECO:0000313" key="14">
    <source>
        <dbReference type="EMBL" id="ODV55747.1"/>
    </source>
</evidence>
<proteinExistence type="inferred from homology"/>
<reference evidence="14 15" key="1">
    <citation type="submission" date="2016-09" db="EMBL/GenBank/DDBJ databases">
        <title>Draft genome sequence of the soil isolate, Lysinibacillus fusiformis M5, a potential hypoxanthine producer.</title>
        <authorList>
            <person name="Gallegos-Monterrosa R."/>
            <person name="Maroti G."/>
            <person name="Balint B."/>
            <person name="Kovacs A.T."/>
        </authorList>
    </citation>
    <scope>NUCLEOTIDE SEQUENCE [LARGE SCALE GENOMIC DNA]</scope>
    <source>
        <strain evidence="14 15">M5</strain>
    </source>
</reference>
<protein>
    <recommendedName>
        <fullName evidence="11">Regulatory protein MsrR</fullName>
    </recommendedName>
</protein>
<dbReference type="Gene3D" id="3.40.630.190">
    <property type="entry name" value="LCP protein"/>
    <property type="match status" value="1"/>
</dbReference>
<dbReference type="GO" id="GO:0071555">
    <property type="term" value="P:cell wall organization"/>
    <property type="evidence" value="ECO:0007669"/>
    <property type="project" value="UniProtKB-KW"/>
</dbReference>
<keyword evidence="6 12" id="KW-1133">Transmembrane helix</keyword>
<gene>
    <name evidence="14" type="ORF">BG258_07455</name>
</gene>
<comment type="subcellular location">
    <subcellularLocation>
        <location evidence="1">Cell membrane</location>
        <topology evidence="1">Single-pass type II membrane protein</topology>
    </subcellularLocation>
</comment>
<evidence type="ECO:0000256" key="8">
    <source>
        <dbReference type="ARBA" id="ARBA00023136"/>
    </source>
</evidence>
<evidence type="ECO:0000256" key="3">
    <source>
        <dbReference type="ARBA" id="ARBA00022475"/>
    </source>
</evidence>
<evidence type="ECO:0000256" key="1">
    <source>
        <dbReference type="ARBA" id="ARBA00004401"/>
    </source>
</evidence>
<evidence type="ECO:0000256" key="9">
    <source>
        <dbReference type="ARBA" id="ARBA00023163"/>
    </source>
</evidence>
<evidence type="ECO:0000256" key="5">
    <source>
        <dbReference type="ARBA" id="ARBA00022968"/>
    </source>
</evidence>
<feature type="transmembrane region" description="Helical" evidence="12">
    <location>
        <begin position="12"/>
        <end position="31"/>
    </location>
</feature>
<evidence type="ECO:0000256" key="2">
    <source>
        <dbReference type="ARBA" id="ARBA00006068"/>
    </source>
</evidence>
<organism evidence="14 15">
    <name type="scientific">Lysinibacillus fusiformis</name>
    <dbReference type="NCBI Taxonomy" id="28031"/>
    <lineage>
        <taxon>Bacteria</taxon>
        <taxon>Bacillati</taxon>
        <taxon>Bacillota</taxon>
        <taxon>Bacilli</taxon>
        <taxon>Bacillales</taxon>
        <taxon>Bacillaceae</taxon>
        <taxon>Lysinibacillus</taxon>
    </lineage>
</organism>
<evidence type="ECO:0000313" key="15">
    <source>
        <dbReference type="Proteomes" id="UP000094784"/>
    </source>
</evidence>
<keyword evidence="8 12" id="KW-0472">Membrane</keyword>
<feature type="domain" description="Cell envelope-related transcriptional attenuator" evidence="13">
    <location>
        <begin position="82"/>
        <end position="225"/>
    </location>
</feature>
<keyword evidence="7" id="KW-0805">Transcription regulation</keyword>
<evidence type="ECO:0000256" key="7">
    <source>
        <dbReference type="ARBA" id="ARBA00023015"/>
    </source>
</evidence>
<comment type="similarity">
    <text evidence="2">Belongs to the LytR/CpsA/Psr (LCP) family.</text>
</comment>
<comment type="function">
    <text evidence="10">Involved in SarA attenuation. Affects resistance to oxacillin and teicoplanin, as well as the synthesis of virulence factors.</text>
</comment>
<name>A0A1E4R5L6_9BACI</name>
<evidence type="ECO:0000256" key="6">
    <source>
        <dbReference type="ARBA" id="ARBA00022989"/>
    </source>
</evidence>